<dbReference type="RefSeq" id="WP_197314825.1">
    <property type="nucleotide sequence ID" value="NZ_PGWZ01000081.1"/>
</dbReference>
<keyword evidence="1" id="KW-1003">Cell membrane</keyword>
<dbReference type="GO" id="GO:0032153">
    <property type="term" value="C:cell division site"/>
    <property type="evidence" value="ECO:0007669"/>
    <property type="project" value="TreeGrafter"/>
</dbReference>
<evidence type="ECO:0000313" key="6">
    <source>
        <dbReference type="Proteomes" id="UP000238775"/>
    </source>
</evidence>
<sequence length="149" mass="16728">CGVDVLDVYSDAYNYGSILTPTEKELGACVIDIGEDLTQVAFYERGELVDAESIEMAGRDITDDIAQGLNTTYDTAEKVKHQYGHAFYDSASDQDVFSVDQVDSDEHVQYTQKDLSDFIEQRVEDIFFEVFDVLQELGLTKVNRGFVVT</sequence>
<evidence type="ECO:0000256" key="4">
    <source>
        <dbReference type="ARBA" id="ARBA00023306"/>
    </source>
</evidence>
<evidence type="ECO:0000313" key="5">
    <source>
        <dbReference type="EMBL" id="PPJ79840.1"/>
    </source>
</evidence>
<evidence type="ECO:0000256" key="2">
    <source>
        <dbReference type="ARBA" id="ARBA00022618"/>
    </source>
</evidence>
<dbReference type="GO" id="GO:0051301">
    <property type="term" value="P:cell division"/>
    <property type="evidence" value="ECO:0007669"/>
    <property type="project" value="UniProtKB-KW"/>
</dbReference>
<accession>A0A7Z1N875</accession>
<dbReference type="PANTHER" id="PTHR32432:SF4">
    <property type="entry name" value="CELL DIVISION PROTEIN FTSA"/>
    <property type="match status" value="1"/>
</dbReference>
<reference evidence="5 6" key="1">
    <citation type="submission" date="2017-11" db="EMBL/GenBank/DDBJ databases">
        <authorList>
            <person name="Founou R.C."/>
            <person name="Founou L."/>
            <person name="Allam M."/>
            <person name="Ismail A."/>
            <person name="Essack S.Y."/>
        </authorList>
    </citation>
    <scope>NUCLEOTIDE SEQUENCE [LARGE SCALE GENOMIC DNA]</scope>
    <source>
        <strain evidence="5 6">G703N2B1</strain>
    </source>
</reference>
<dbReference type="InterPro" id="IPR043129">
    <property type="entry name" value="ATPase_NBD"/>
</dbReference>
<evidence type="ECO:0000256" key="1">
    <source>
        <dbReference type="ARBA" id="ARBA00022475"/>
    </source>
</evidence>
<dbReference type="PANTHER" id="PTHR32432">
    <property type="entry name" value="CELL DIVISION PROTEIN FTSA-RELATED"/>
    <property type="match status" value="1"/>
</dbReference>
<dbReference type="InterPro" id="IPR050696">
    <property type="entry name" value="FtsA/MreB"/>
</dbReference>
<protein>
    <submittedName>
        <fullName evidence="5">Cell division protein FtsA</fullName>
    </submittedName>
</protein>
<organism evidence="5 6">
    <name type="scientific">Staphylococcus aureus</name>
    <dbReference type="NCBI Taxonomy" id="1280"/>
    <lineage>
        <taxon>Bacteria</taxon>
        <taxon>Bacillati</taxon>
        <taxon>Bacillota</taxon>
        <taxon>Bacilli</taxon>
        <taxon>Bacillales</taxon>
        <taxon>Staphylococcaceae</taxon>
        <taxon>Staphylococcus</taxon>
    </lineage>
</organism>
<name>A0A7Z1N875_STAAU</name>
<dbReference type="Pfam" id="PF14450">
    <property type="entry name" value="FtsA"/>
    <property type="match status" value="1"/>
</dbReference>
<evidence type="ECO:0000256" key="3">
    <source>
        <dbReference type="ARBA" id="ARBA00023136"/>
    </source>
</evidence>
<feature type="non-terminal residue" evidence="5">
    <location>
        <position position="149"/>
    </location>
</feature>
<keyword evidence="4" id="KW-0131">Cell cycle</keyword>
<comment type="caution">
    <text evidence="5">The sequence shown here is derived from an EMBL/GenBank/DDBJ whole genome shotgun (WGS) entry which is preliminary data.</text>
</comment>
<dbReference type="EMBL" id="PGWZ01000081">
    <property type="protein sequence ID" value="PPJ79840.1"/>
    <property type="molecule type" value="Genomic_DNA"/>
</dbReference>
<feature type="non-terminal residue" evidence="5">
    <location>
        <position position="1"/>
    </location>
</feature>
<dbReference type="SUPFAM" id="SSF53067">
    <property type="entry name" value="Actin-like ATPase domain"/>
    <property type="match status" value="1"/>
</dbReference>
<keyword evidence="3" id="KW-0472">Membrane</keyword>
<keyword evidence="2 5" id="KW-0132">Cell division</keyword>
<dbReference type="Gene3D" id="3.30.420.40">
    <property type="match status" value="1"/>
</dbReference>
<proteinExistence type="predicted"/>
<dbReference type="FunFam" id="3.30.420.40:FF:000196">
    <property type="entry name" value="Cell division protein FtsA"/>
    <property type="match status" value="1"/>
</dbReference>
<dbReference type="Proteomes" id="UP000238775">
    <property type="component" value="Unassembled WGS sequence"/>
</dbReference>
<dbReference type="AlphaFoldDB" id="A0A7Z1N875"/>
<dbReference type="GO" id="GO:0009898">
    <property type="term" value="C:cytoplasmic side of plasma membrane"/>
    <property type="evidence" value="ECO:0007669"/>
    <property type="project" value="TreeGrafter"/>
</dbReference>
<gene>
    <name evidence="5" type="ORF">CV021_00425</name>
</gene>